<dbReference type="Gene3D" id="1.10.510.10">
    <property type="entry name" value="Transferase(Phosphotransferase) domain 1"/>
    <property type="match status" value="1"/>
</dbReference>
<keyword evidence="3" id="KW-0067">ATP-binding</keyword>
<dbReference type="EMBL" id="KB007936">
    <property type="protein sequence ID" value="ELR19143.1"/>
    <property type="molecule type" value="Genomic_DNA"/>
</dbReference>
<dbReference type="PANTHER" id="PTHR24416">
    <property type="entry name" value="TYROSINE-PROTEIN KINASE RECEPTOR"/>
    <property type="match status" value="1"/>
</dbReference>
<evidence type="ECO:0000256" key="3">
    <source>
        <dbReference type="PROSITE-ProRule" id="PRU10141"/>
    </source>
</evidence>
<proteinExistence type="predicted"/>
<keyword evidence="6" id="KW-0808">Transferase</keyword>
<dbReference type="InterPro" id="IPR017441">
    <property type="entry name" value="Protein_kinase_ATP_BS"/>
</dbReference>
<keyword evidence="6" id="KW-0675">Receptor</keyword>
<dbReference type="PROSITE" id="PS50011">
    <property type="entry name" value="PROTEIN_KINASE_DOM"/>
    <property type="match status" value="1"/>
</dbReference>
<keyword evidence="6" id="KW-0829">Tyrosine-protein kinase</keyword>
<accession>L8H356</accession>
<evidence type="ECO:0000313" key="7">
    <source>
        <dbReference type="Proteomes" id="UP000011083"/>
    </source>
</evidence>
<dbReference type="GO" id="GO:0043235">
    <property type="term" value="C:receptor complex"/>
    <property type="evidence" value="ECO:0007669"/>
    <property type="project" value="TreeGrafter"/>
</dbReference>
<evidence type="ECO:0000259" key="5">
    <source>
        <dbReference type="PROSITE" id="PS50011"/>
    </source>
</evidence>
<dbReference type="Gene3D" id="3.30.200.20">
    <property type="entry name" value="Phosphorylase Kinase, domain 1"/>
    <property type="match status" value="1"/>
</dbReference>
<dbReference type="PROSITE" id="PS00107">
    <property type="entry name" value="PROTEIN_KINASE_ATP"/>
    <property type="match status" value="1"/>
</dbReference>
<dbReference type="GO" id="GO:0005524">
    <property type="term" value="F:ATP binding"/>
    <property type="evidence" value="ECO:0007669"/>
    <property type="project" value="UniProtKB-UniRule"/>
</dbReference>
<dbReference type="OrthoDB" id="4062651at2759"/>
<reference evidence="6 7" key="1">
    <citation type="journal article" date="2013" name="Genome Biol.">
        <title>Genome of Acanthamoeba castellanii highlights extensive lateral gene transfer and early evolution of tyrosine kinase signaling.</title>
        <authorList>
            <person name="Clarke M."/>
            <person name="Lohan A.J."/>
            <person name="Liu B."/>
            <person name="Lagkouvardos I."/>
            <person name="Roy S."/>
            <person name="Zafar N."/>
            <person name="Bertelli C."/>
            <person name="Schilde C."/>
            <person name="Kianianmomeni A."/>
            <person name="Burglin T.R."/>
            <person name="Frech C."/>
            <person name="Turcotte B."/>
            <person name="Kopec K.O."/>
            <person name="Synnott J.M."/>
            <person name="Choo C."/>
            <person name="Paponov I."/>
            <person name="Finkler A."/>
            <person name="Soon Heng Tan C."/>
            <person name="Hutchins A.P."/>
            <person name="Weinmeier T."/>
            <person name="Rattei T."/>
            <person name="Chu J.S."/>
            <person name="Gimenez G."/>
            <person name="Irimia M."/>
            <person name="Rigden D.J."/>
            <person name="Fitzpatrick D.A."/>
            <person name="Lorenzo-Morales J."/>
            <person name="Bateman A."/>
            <person name="Chiu C.H."/>
            <person name="Tang P."/>
            <person name="Hegemann P."/>
            <person name="Fromm H."/>
            <person name="Raoult D."/>
            <person name="Greub G."/>
            <person name="Miranda-Saavedra D."/>
            <person name="Chen N."/>
            <person name="Nash P."/>
            <person name="Ginger M.L."/>
            <person name="Horn M."/>
            <person name="Schaap P."/>
            <person name="Caler L."/>
            <person name="Loftus B."/>
        </authorList>
    </citation>
    <scope>NUCLEOTIDE SEQUENCE [LARGE SCALE GENOMIC DNA]</scope>
    <source>
        <strain evidence="6 7">Neff</strain>
    </source>
</reference>
<feature type="binding site" evidence="3">
    <location>
        <position position="424"/>
    </location>
    <ligand>
        <name>ATP</name>
        <dbReference type="ChEBI" id="CHEBI:30616"/>
    </ligand>
</feature>
<dbReference type="PANTHER" id="PTHR24416:SF611">
    <property type="entry name" value="TYROSINE-PROTEIN KINASE TRANSMEMBRANE RECEPTOR ROR"/>
    <property type="match status" value="1"/>
</dbReference>
<dbReference type="InterPro" id="IPR008266">
    <property type="entry name" value="Tyr_kinase_AS"/>
</dbReference>
<comment type="catalytic activity">
    <reaction evidence="2">
        <text>L-tyrosyl-[protein] + ATP = O-phospho-L-tyrosyl-[protein] + ADP + H(+)</text>
        <dbReference type="Rhea" id="RHEA:10596"/>
        <dbReference type="Rhea" id="RHEA-COMP:10136"/>
        <dbReference type="Rhea" id="RHEA-COMP:20101"/>
        <dbReference type="ChEBI" id="CHEBI:15378"/>
        <dbReference type="ChEBI" id="CHEBI:30616"/>
        <dbReference type="ChEBI" id="CHEBI:46858"/>
        <dbReference type="ChEBI" id="CHEBI:61978"/>
        <dbReference type="ChEBI" id="CHEBI:456216"/>
        <dbReference type="EC" id="2.7.10.1"/>
    </reaction>
</comment>
<dbReference type="Pfam" id="PF07714">
    <property type="entry name" value="PK_Tyr_Ser-Thr"/>
    <property type="match status" value="1"/>
</dbReference>
<evidence type="ECO:0000256" key="2">
    <source>
        <dbReference type="ARBA" id="ARBA00051243"/>
    </source>
</evidence>
<dbReference type="GO" id="GO:0004714">
    <property type="term" value="F:transmembrane receptor protein tyrosine kinase activity"/>
    <property type="evidence" value="ECO:0007669"/>
    <property type="project" value="UniProtKB-EC"/>
</dbReference>
<comment type="subcellular location">
    <subcellularLocation>
        <location evidence="1">Membrane</location>
        <topology evidence="1">Single-pass membrane protein</topology>
    </subcellularLocation>
</comment>
<keyword evidence="4" id="KW-0812">Transmembrane</keyword>
<name>L8H356_ACACF</name>
<keyword evidence="6" id="KW-0418">Kinase</keyword>
<dbReference type="InterPro" id="IPR050122">
    <property type="entry name" value="RTK"/>
</dbReference>
<sequence>MLPAPSAPPPQCLYVADLQVSSAGYVVTSYGRLLVWDGAGQSLANLTAVPTALALDRTQDVLYVAGLGTANSLCPCSLLNDLSTIRSMVADERDGGLFVSLHQMICHFYPVAQTITGCDDFGSLLGSATLTHLVLDPDRNLVYGAPSDGLAVMVFSVVASSKLQYLTTWTPLPPQQNRTYVGLAMGANGNLFANLMPLDGTVIVELDLNNNGSLVSRYVASAAELATIDDFYDLAYNNDTGLFYSFFTFQGSTPTIGSYQLVPSSSVNGTFNNSIITEFTSPGSGPASPLSMVWGRCPYLAAPSASPSPAVGGGGSNTKQDITISFSVAAPFIIIMMLICCCSPVVFVCVWRRRRRYYTGPRGRRGSSAETGVEMTDLEGAAAASAFTYREIDFADLTLGRELGHGAFGRVYRGEYRGAVVAVKMFEGVRLDEAEEHTIRELRKEAEMLENLSNHPCIVKFVGAITQGTGAVVAVKMFEGVRLDEAEEHTIRELRKEAEMLENLSNHPCIVKFVGAITQARGGATTFALVTEYCCRGSLHDLLIRKNKKLPLITLVRMARDVATGILHLHKEHVMHRDIAARNILVGKNYEVYVADFGLARTKAVESRVATTKQSFGPIA</sequence>
<dbReference type="GO" id="GO:0005886">
    <property type="term" value="C:plasma membrane"/>
    <property type="evidence" value="ECO:0007669"/>
    <property type="project" value="TreeGrafter"/>
</dbReference>
<dbReference type="GO" id="GO:0007169">
    <property type="term" value="P:cell surface receptor protein tyrosine kinase signaling pathway"/>
    <property type="evidence" value="ECO:0007669"/>
    <property type="project" value="TreeGrafter"/>
</dbReference>
<evidence type="ECO:0000313" key="6">
    <source>
        <dbReference type="EMBL" id="ELR19143.1"/>
    </source>
</evidence>
<organism evidence="6 7">
    <name type="scientific">Acanthamoeba castellanii (strain ATCC 30010 / Neff)</name>
    <dbReference type="NCBI Taxonomy" id="1257118"/>
    <lineage>
        <taxon>Eukaryota</taxon>
        <taxon>Amoebozoa</taxon>
        <taxon>Discosea</taxon>
        <taxon>Longamoebia</taxon>
        <taxon>Centramoebida</taxon>
        <taxon>Acanthamoebidae</taxon>
        <taxon>Acanthamoeba</taxon>
    </lineage>
</organism>
<dbReference type="InterPro" id="IPR020635">
    <property type="entry name" value="Tyr_kinase_cat_dom"/>
</dbReference>
<dbReference type="InterPro" id="IPR001245">
    <property type="entry name" value="Ser-Thr/Tyr_kinase_cat_dom"/>
</dbReference>
<dbReference type="STRING" id="1257118.L8H356"/>
<feature type="non-terminal residue" evidence="6">
    <location>
        <position position="620"/>
    </location>
</feature>
<dbReference type="InterPro" id="IPR000719">
    <property type="entry name" value="Prot_kinase_dom"/>
</dbReference>
<gene>
    <name evidence="6" type="ORF">ACA1_336160</name>
</gene>
<dbReference type="PROSITE" id="PS00109">
    <property type="entry name" value="PROTEIN_KINASE_TYR"/>
    <property type="match status" value="1"/>
</dbReference>
<dbReference type="VEuPathDB" id="AmoebaDB:ACA1_336160"/>
<evidence type="ECO:0000256" key="4">
    <source>
        <dbReference type="SAM" id="Phobius"/>
    </source>
</evidence>
<dbReference type="GeneID" id="14919948"/>
<dbReference type="InterPro" id="IPR011009">
    <property type="entry name" value="Kinase-like_dom_sf"/>
</dbReference>
<dbReference type="KEGG" id="acan:ACA1_336160"/>
<dbReference type="SMART" id="SM00219">
    <property type="entry name" value="TyrKc"/>
    <property type="match status" value="1"/>
</dbReference>
<keyword evidence="7" id="KW-1185">Reference proteome</keyword>
<dbReference type="Proteomes" id="UP000011083">
    <property type="component" value="Unassembled WGS sequence"/>
</dbReference>
<dbReference type="RefSeq" id="XP_004341214.1">
    <property type="nucleotide sequence ID" value="XM_004341166.1"/>
</dbReference>
<feature type="domain" description="Protein kinase" evidence="5">
    <location>
        <begin position="397"/>
        <end position="620"/>
    </location>
</feature>
<keyword evidence="4" id="KW-1133">Transmembrane helix</keyword>
<keyword evidence="3" id="KW-0547">Nucleotide-binding</keyword>
<dbReference type="SUPFAM" id="SSF63829">
    <property type="entry name" value="Calcium-dependent phosphotriesterase"/>
    <property type="match status" value="1"/>
</dbReference>
<protein>
    <submittedName>
        <fullName evidence="6">Receptor protein-tyrosine kinase</fullName>
    </submittedName>
</protein>
<feature type="transmembrane region" description="Helical" evidence="4">
    <location>
        <begin position="328"/>
        <end position="351"/>
    </location>
</feature>
<keyword evidence="4" id="KW-0472">Membrane</keyword>
<dbReference type="SUPFAM" id="SSF56112">
    <property type="entry name" value="Protein kinase-like (PK-like)"/>
    <property type="match status" value="2"/>
</dbReference>
<evidence type="ECO:0000256" key="1">
    <source>
        <dbReference type="ARBA" id="ARBA00004167"/>
    </source>
</evidence>
<dbReference type="AlphaFoldDB" id="L8H356"/>